<evidence type="ECO:0000256" key="1">
    <source>
        <dbReference type="SAM" id="Phobius"/>
    </source>
</evidence>
<feature type="transmembrane region" description="Helical" evidence="1">
    <location>
        <begin position="165"/>
        <end position="191"/>
    </location>
</feature>
<feature type="transmembrane region" description="Helical" evidence="1">
    <location>
        <begin position="310"/>
        <end position="327"/>
    </location>
</feature>
<feature type="transmembrane region" description="Helical" evidence="1">
    <location>
        <begin position="251"/>
        <end position="273"/>
    </location>
</feature>
<proteinExistence type="predicted"/>
<dbReference type="EMBL" id="JANUHC010000003">
    <property type="protein sequence ID" value="MCS0629733.1"/>
    <property type="molecule type" value="Genomic_DNA"/>
</dbReference>
<keyword evidence="1" id="KW-1133">Transmembrane helix</keyword>
<feature type="transmembrane region" description="Helical" evidence="1">
    <location>
        <begin position="20"/>
        <end position="39"/>
    </location>
</feature>
<organism evidence="3 4">
    <name type="scientific">Telluria mixta</name>
    <dbReference type="NCBI Taxonomy" id="34071"/>
    <lineage>
        <taxon>Bacteria</taxon>
        <taxon>Pseudomonadati</taxon>
        <taxon>Pseudomonadota</taxon>
        <taxon>Betaproteobacteria</taxon>
        <taxon>Burkholderiales</taxon>
        <taxon>Oxalobacteraceae</taxon>
        <taxon>Telluria group</taxon>
        <taxon>Telluria</taxon>
    </lineage>
</organism>
<comment type="caution">
    <text evidence="3">The sequence shown here is derived from an EMBL/GenBank/DDBJ whole genome shotgun (WGS) entry which is preliminary data.</text>
</comment>
<dbReference type="RefSeq" id="WP_259448855.1">
    <property type="nucleotide sequence ID" value="NZ_JANUHC010000003.1"/>
</dbReference>
<accession>A0ABT2BX71</accession>
<keyword evidence="3" id="KW-0808">Transferase</keyword>
<dbReference type="Proteomes" id="UP001165263">
    <property type="component" value="Unassembled WGS sequence"/>
</dbReference>
<feature type="transmembrane region" description="Helical" evidence="1">
    <location>
        <begin position="51"/>
        <end position="67"/>
    </location>
</feature>
<dbReference type="InterPro" id="IPR002656">
    <property type="entry name" value="Acyl_transf_3_dom"/>
</dbReference>
<name>A0ABT2BX71_9BURK</name>
<keyword evidence="3" id="KW-0012">Acyltransferase</keyword>
<dbReference type="Pfam" id="PF01757">
    <property type="entry name" value="Acyl_transf_3"/>
    <property type="match status" value="1"/>
</dbReference>
<sequence>MSTPSATKPIATGLSVYLDLVRLVAALMVLMTHVWPLMFPARPLPWPGHSAVVVFFVLSGFVISHAARPELGLRGYALHRIARIYPVLLAAALLSLVIAWTVGVNIIGYGSSRGSDLFDIGVNLLFLGQSWMDLPMPYVGTVWSLDYEVWYYVLFALWMYRPSPLLLVCTAAIAGPKILLLLPVWLLGVLLHRRMTALPPHRALWLFLASSGAGLAFIWFGVGIRLREALRPFAPGLIDYAQGSNQFLGDFVLGVIVALNFLAAGSLGLRLFVKWKGVIRYLSGFTFSLYVFHMPLAVLIWNGLHVRSPALFMGLLLAGVWVLGMLTEQRNKWYRSLLGKLWPGNTAMGYGVAAARAGTAVSGGQAALDTSDLVD</sequence>
<feature type="transmembrane region" description="Helical" evidence="1">
    <location>
        <begin position="203"/>
        <end position="222"/>
    </location>
</feature>
<evidence type="ECO:0000259" key="2">
    <source>
        <dbReference type="Pfam" id="PF01757"/>
    </source>
</evidence>
<protein>
    <submittedName>
        <fullName evidence="3">Acyltransferase</fullName>
    </submittedName>
</protein>
<reference evidence="3" key="1">
    <citation type="submission" date="2022-08" db="EMBL/GenBank/DDBJ databases">
        <title>Reclassification of Massilia species as members of the genera Telluria, Duganella, Pseudoduganella, Mokoshia gen. nov. and Zemynaea gen. nov. using orthogonal and non-orthogonal genome-based approaches.</title>
        <authorList>
            <person name="Bowman J.P."/>
        </authorList>
    </citation>
    <scope>NUCLEOTIDE SEQUENCE</scope>
    <source>
        <strain evidence="3">LMG 11547</strain>
    </source>
</reference>
<feature type="transmembrane region" description="Helical" evidence="1">
    <location>
        <begin position="285"/>
        <end position="304"/>
    </location>
</feature>
<dbReference type="InterPro" id="IPR050879">
    <property type="entry name" value="Acyltransferase_3"/>
</dbReference>
<keyword evidence="1" id="KW-0472">Membrane</keyword>
<dbReference type="PANTHER" id="PTHR23028">
    <property type="entry name" value="ACETYLTRANSFERASE"/>
    <property type="match status" value="1"/>
</dbReference>
<feature type="transmembrane region" description="Helical" evidence="1">
    <location>
        <begin position="87"/>
        <end position="108"/>
    </location>
</feature>
<evidence type="ECO:0000313" key="3">
    <source>
        <dbReference type="EMBL" id="MCS0629733.1"/>
    </source>
</evidence>
<keyword evidence="1" id="KW-0812">Transmembrane</keyword>
<dbReference type="GO" id="GO:0016746">
    <property type="term" value="F:acyltransferase activity"/>
    <property type="evidence" value="ECO:0007669"/>
    <property type="project" value="UniProtKB-KW"/>
</dbReference>
<evidence type="ECO:0000313" key="4">
    <source>
        <dbReference type="Proteomes" id="UP001165263"/>
    </source>
</evidence>
<feature type="domain" description="Acyltransferase 3" evidence="2">
    <location>
        <begin position="16"/>
        <end position="322"/>
    </location>
</feature>
<keyword evidence="4" id="KW-1185">Reference proteome</keyword>
<gene>
    <name evidence="3" type="ORF">NX786_10355</name>
</gene>